<comment type="caution">
    <text evidence="1">The sequence shown here is derived from an EMBL/GenBank/DDBJ whole genome shotgun (WGS) entry which is preliminary data.</text>
</comment>
<dbReference type="Proteomes" id="UP001472677">
    <property type="component" value="Unassembled WGS sequence"/>
</dbReference>
<keyword evidence="2" id="KW-1185">Reference proteome</keyword>
<organism evidence="1 2">
    <name type="scientific">Hibiscus sabdariffa</name>
    <name type="common">roselle</name>
    <dbReference type="NCBI Taxonomy" id="183260"/>
    <lineage>
        <taxon>Eukaryota</taxon>
        <taxon>Viridiplantae</taxon>
        <taxon>Streptophyta</taxon>
        <taxon>Embryophyta</taxon>
        <taxon>Tracheophyta</taxon>
        <taxon>Spermatophyta</taxon>
        <taxon>Magnoliopsida</taxon>
        <taxon>eudicotyledons</taxon>
        <taxon>Gunneridae</taxon>
        <taxon>Pentapetalae</taxon>
        <taxon>rosids</taxon>
        <taxon>malvids</taxon>
        <taxon>Malvales</taxon>
        <taxon>Malvaceae</taxon>
        <taxon>Malvoideae</taxon>
        <taxon>Hibiscus</taxon>
    </lineage>
</organism>
<gene>
    <name evidence="1" type="ORF">V6N12_059769</name>
</gene>
<name>A0ABR2EY10_9ROSI</name>
<accession>A0ABR2EY10</accession>
<proteinExistence type="predicted"/>
<sequence>MTFHMRKSVQLSTSSSDDDDDDEVFRYSCVVGPYLFETNAHFNLQNIRDVGDRTHRRVRERFHDSFAGSSSHNLAANDYEISESSEGSHSYQPTAYYPPYLEQNPNYGLFDYYLPYHTFPTNDASYDTHNVMSFSHGMESDQNQSTDETRDALDLHDIHFGGE</sequence>
<reference evidence="1 2" key="1">
    <citation type="journal article" date="2024" name="G3 (Bethesda)">
        <title>Genome assembly of Hibiscus sabdariffa L. provides insights into metabolisms of medicinal natural products.</title>
        <authorList>
            <person name="Kim T."/>
        </authorList>
    </citation>
    <scope>NUCLEOTIDE SEQUENCE [LARGE SCALE GENOMIC DNA]</scope>
    <source>
        <strain evidence="1">TK-2024</strain>
        <tissue evidence="1">Old leaves</tissue>
    </source>
</reference>
<protein>
    <submittedName>
        <fullName evidence="1">Uncharacterized protein</fullName>
    </submittedName>
</protein>
<evidence type="ECO:0000313" key="2">
    <source>
        <dbReference type="Proteomes" id="UP001472677"/>
    </source>
</evidence>
<dbReference type="EMBL" id="JBBPBM010000010">
    <property type="protein sequence ID" value="KAK8566236.1"/>
    <property type="molecule type" value="Genomic_DNA"/>
</dbReference>
<evidence type="ECO:0000313" key="1">
    <source>
        <dbReference type="EMBL" id="KAK8566236.1"/>
    </source>
</evidence>